<dbReference type="AlphaFoldDB" id="A0A512C986"/>
<dbReference type="InterPro" id="IPR003362">
    <property type="entry name" value="Bact_transf"/>
</dbReference>
<name>A0A512C986_9BACT</name>
<evidence type="ECO:0000313" key="5">
    <source>
        <dbReference type="Proteomes" id="UP000321301"/>
    </source>
</evidence>
<dbReference type="PANTHER" id="PTHR30576:SF8">
    <property type="entry name" value="UNDECAPRENYL-PHOSPHATE GALACTOSE PHOSPHOTRANSFERASE"/>
    <property type="match status" value="1"/>
</dbReference>
<evidence type="ECO:0000259" key="3">
    <source>
        <dbReference type="Pfam" id="PF02397"/>
    </source>
</evidence>
<comment type="caution">
    <text evidence="4">The sequence shown here is derived from an EMBL/GenBank/DDBJ whole genome shotgun (WGS) entry which is preliminary data.</text>
</comment>
<keyword evidence="2" id="KW-0812">Transmembrane</keyword>
<protein>
    <submittedName>
        <fullName evidence="4">Sugar transferase</fullName>
    </submittedName>
</protein>
<organism evidence="4 5">
    <name type="scientific">Cyclobacterium qasimii</name>
    <dbReference type="NCBI Taxonomy" id="1350429"/>
    <lineage>
        <taxon>Bacteria</taxon>
        <taxon>Pseudomonadati</taxon>
        <taxon>Bacteroidota</taxon>
        <taxon>Cytophagia</taxon>
        <taxon>Cytophagales</taxon>
        <taxon>Cyclobacteriaceae</taxon>
        <taxon>Cyclobacterium</taxon>
    </lineage>
</organism>
<feature type="transmembrane region" description="Helical" evidence="2">
    <location>
        <begin position="6"/>
        <end position="31"/>
    </location>
</feature>
<dbReference type="PANTHER" id="PTHR30576">
    <property type="entry name" value="COLANIC BIOSYNTHESIS UDP-GLUCOSE LIPID CARRIER TRANSFERASE"/>
    <property type="match status" value="1"/>
</dbReference>
<evidence type="ECO:0000256" key="1">
    <source>
        <dbReference type="ARBA" id="ARBA00006464"/>
    </source>
</evidence>
<evidence type="ECO:0000313" key="4">
    <source>
        <dbReference type="EMBL" id="GEO20753.1"/>
    </source>
</evidence>
<accession>A0A512C986</accession>
<keyword evidence="2" id="KW-1133">Transmembrane helix</keyword>
<dbReference type="RefSeq" id="WP_020893052.1">
    <property type="nucleotide sequence ID" value="NZ_BJYV01000004.1"/>
</dbReference>
<reference evidence="4 5" key="1">
    <citation type="submission" date="2019-07" db="EMBL/GenBank/DDBJ databases">
        <title>Whole genome shotgun sequence of Cyclobacterium qasimii NBRC 106168.</title>
        <authorList>
            <person name="Hosoyama A."/>
            <person name="Uohara A."/>
            <person name="Ohji S."/>
            <person name="Ichikawa N."/>
        </authorList>
    </citation>
    <scope>NUCLEOTIDE SEQUENCE [LARGE SCALE GENOMIC DNA]</scope>
    <source>
        <strain evidence="4 5">NBRC 106168</strain>
    </source>
</reference>
<dbReference type="GO" id="GO:0016780">
    <property type="term" value="F:phosphotransferase activity, for other substituted phosphate groups"/>
    <property type="evidence" value="ECO:0007669"/>
    <property type="project" value="TreeGrafter"/>
</dbReference>
<comment type="similarity">
    <text evidence="1">Belongs to the bacterial sugar transferase family.</text>
</comment>
<proteinExistence type="inferred from homology"/>
<keyword evidence="5" id="KW-1185">Reference proteome</keyword>
<sequence length="196" mass="22506">MGKRFFDIVVSFALLLVFIPVMLVIAVLLFWKYKGQVFFIQPRTGKNGVIFNLLKFKTMSDGRMADGTLLADEHRLTPMGASLRKTSLDELPQLINVLKGEMSLVGPRPLLPEYLPLYSLEQKNRHNVLPGITGLAQVKGRNNIDWKTKFKYDVWYVRNRNFFLDLKIMVLTIKPILKRENVDFQNAVSTAKFTGQ</sequence>
<dbReference type="Proteomes" id="UP000321301">
    <property type="component" value="Unassembled WGS sequence"/>
</dbReference>
<feature type="domain" description="Bacterial sugar transferase" evidence="3">
    <location>
        <begin position="3"/>
        <end position="177"/>
    </location>
</feature>
<keyword evidence="2" id="KW-0472">Membrane</keyword>
<evidence type="ECO:0000256" key="2">
    <source>
        <dbReference type="SAM" id="Phobius"/>
    </source>
</evidence>
<keyword evidence="4" id="KW-0808">Transferase</keyword>
<dbReference type="EMBL" id="BJYV01000004">
    <property type="protein sequence ID" value="GEO20753.1"/>
    <property type="molecule type" value="Genomic_DNA"/>
</dbReference>
<gene>
    <name evidence="4" type="ORF">CQA01_12870</name>
</gene>
<dbReference type="Pfam" id="PF02397">
    <property type="entry name" value="Bac_transf"/>
    <property type="match status" value="1"/>
</dbReference>